<sequence>MHRPARPDFDQYKKELAEVDAKIDTLRKEQDEVKARINRNDPRKGPSADKRGKLLDRLQDIRKEQGSLKKSRGKVFDRHAALTASVSKKTADLKAQQSKLTYKTIDAIDEVLAKHQSQIDSGNLKIVEERRLSDEMAGLRRAKKQVEQTVALQKNIEAELAELAEIDEQIAGTNARALGEEYDRLQSELDSLKASQEEGHQKRGELFSERSRILKELDQAWEFKRRLQDDHRRVNNEYYQWQQQERIRKANEEKQRRVQELREKRLAIAQEQREEAEIPAFEDEINGCDSLIIYLNGIQPSTTGSPGSKSENSTRPSSVASTVRGASSDLHIPAGMLALKKTNDEADYFAGSSSSKSKRRNERKEKRNSPTSEILKLPLAVAERFLELEVDIPTTSASIAATIEKLEARKQYFIDNQAKVTNENKRKAEQKIAKLMSELEVDEKIATAVAE</sequence>
<accession>A0A9W7XVS5</accession>
<gene>
    <name evidence="3" type="primary">BFR1</name>
    <name evidence="3" type="ORF">LPJ53_005429</name>
</gene>
<feature type="compositionally biased region" description="Polar residues" evidence="2">
    <location>
        <begin position="302"/>
        <end position="325"/>
    </location>
</feature>
<dbReference type="GO" id="GO:0005783">
    <property type="term" value="C:endoplasmic reticulum"/>
    <property type="evidence" value="ECO:0007669"/>
    <property type="project" value="TreeGrafter"/>
</dbReference>
<dbReference type="OrthoDB" id="2195113at2759"/>
<dbReference type="GO" id="GO:0042175">
    <property type="term" value="C:nuclear outer membrane-endoplasmic reticulum membrane network"/>
    <property type="evidence" value="ECO:0007669"/>
    <property type="project" value="TreeGrafter"/>
</dbReference>
<proteinExistence type="predicted"/>
<name>A0A9W7XVS5_9FUNG</name>
<dbReference type="PANTHER" id="PTHR31027:SF2">
    <property type="entry name" value="LEBERCILIN DOMAIN-CONTAINING PROTEIN"/>
    <property type="match status" value="1"/>
</dbReference>
<protein>
    <submittedName>
        <fullName evidence="3">Multicopy suppressor of BFA (Brefeldin A)</fullName>
    </submittedName>
</protein>
<feature type="coiled-coil region" evidence="1">
    <location>
        <begin position="418"/>
        <end position="445"/>
    </location>
</feature>
<evidence type="ECO:0000313" key="4">
    <source>
        <dbReference type="Proteomes" id="UP001149813"/>
    </source>
</evidence>
<dbReference type="EMBL" id="JANBOJ010000327">
    <property type="protein sequence ID" value="KAJ1719872.1"/>
    <property type="molecule type" value="Genomic_DNA"/>
</dbReference>
<feature type="coiled-coil region" evidence="1">
    <location>
        <begin position="129"/>
        <end position="195"/>
    </location>
</feature>
<evidence type="ECO:0000256" key="2">
    <source>
        <dbReference type="SAM" id="MobiDB-lite"/>
    </source>
</evidence>
<reference evidence="3" key="1">
    <citation type="submission" date="2022-07" db="EMBL/GenBank/DDBJ databases">
        <title>Phylogenomic reconstructions and comparative analyses of Kickxellomycotina fungi.</title>
        <authorList>
            <person name="Reynolds N.K."/>
            <person name="Stajich J.E."/>
            <person name="Barry K."/>
            <person name="Grigoriev I.V."/>
            <person name="Crous P."/>
            <person name="Smith M.E."/>
        </authorList>
    </citation>
    <scope>NUCLEOTIDE SEQUENCE</scope>
    <source>
        <strain evidence="3">NBRC 32514</strain>
    </source>
</reference>
<dbReference type="GO" id="GO:1990904">
    <property type="term" value="C:ribonucleoprotein complex"/>
    <property type="evidence" value="ECO:0007669"/>
    <property type="project" value="TreeGrafter"/>
</dbReference>
<evidence type="ECO:0000256" key="1">
    <source>
        <dbReference type="SAM" id="Coils"/>
    </source>
</evidence>
<organism evidence="3 4">
    <name type="scientific">Coemansia erecta</name>
    <dbReference type="NCBI Taxonomy" id="147472"/>
    <lineage>
        <taxon>Eukaryota</taxon>
        <taxon>Fungi</taxon>
        <taxon>Fungi incertae sedis</taxon>
        <taxon>Zoopagomycota</taxon>
        <taxon>Kickxellomycotina</taxon>
        <taxon>Kickxellomycetes</taxon>
        <taxon>Kickxellales</taxon>
        <taxon>Kickxellaceae</taxon>
        <taxon>Coemansia</taxon>
    </lineage>
</organism>
<comment type="caution">
    <text evidence="3">The sequence shown here is derived from an EMBL/GenBank/DDBJ whole genome shotgun (WGS) entry which is preliminary data.</text>
</comment>
<keyword evidence="4" id="KW-1185">Reference proteome</keyword>
<dbReference type="Proteomes" id="UP001149813">
    <property type="component" value="Unassembled WGS sequence"/>
</dbReference>
<dbReference type="InterPro" id="IPR039604">
    <property type="entry name" value="Bfr1"/>
</dbReference>
<feature type="region of interest" description="Disordered" evidence="2">
    <location>
        <begin position="32"/>
        <end position="54"/>
    </location>
</feature>
<feature type="coiled-coil region" evidence="1">
    <location>
        <begin position="224"/>
        <end position="271"/>
    </location>
</feature>
<dbReference type="GO" id="GO:0003729">
    <property type="term" value="F:mRNA binding"/>
    <property type="evidence" value="ECO:0007669"/>
    <property type="project" value="TreeGrafter"/>
</dbReference>
<dbReference type="PANTHER" id="PTHR31027">
    <property type="entry name" value="NUCLEAR SEGREGATION PROTEIN BFR1"/>
    <property type="match status" value="1"/>
</dbReference>
<dbReference type="AlphaFoldDB" id="A0A9W7XVS5"/>
<feature type="region of interest" description="Disordered" evidence="2">
    <location>
        <begin position="302"/>
        <end position="326"/>
    </location>
</feature>
<feature type="region of interest" description="Disordered" evidence="2">
    <location>
        <begin position="348"/>
        <end position="371"/>
    </location>
</feature>
<dbReference type="GO" id="GO:0008298">
    <property type="term" value="P:intracellular mRNA localization"/>
    <property type="evidence" value="ECO:0007669"/>
    <property type="project" value="TreeGrafter"/>
</dbReference>
<keyword evidence="1" id="KW-0175">Coiled coil</keyword>
<evidence type="ECO:0000313" key="3">
    <source>
        <dbReference type="EMBL" id="KAJ1719872.1"/>
    </source>
</evidence>